<sequence length="98" mass="11737">MVWILAKIENILRNSIIVFFDCSGIICIFIIDRIFLKKILRKKSQKLKMWELCLKLIPILYSKKKQPPKMPLKFYLCLKFILIKIYGFDARVVVLIKF</sequence>
<reference evidence="2 3" key="1">
    <citation type="journal article" date="2018" name="Sci. Rep.">
        <title>Genomic signatures of local adaptation to the degree of environmental predictability in rotifers.</title>
        <authorList>
            <person name="Franch-Gras L."/>
            <person name="Hahn C."/>
            <person name="Garcia-Roger E.M."/>
            <person name="Carmona M.J."/>
            <person name="Serra M."/>
            <person name="Gomez A."/>
        </authorList>
    </citation>
    <scope>NUCLEOTIDE SEQUENCE [LARGE SCALE GENOMIC DNA]</scope>
    <source>
        <strain evidence="2">HYR1</strain>
    </source>
</reference>
<dbReference type="AlphaFoldDB" id="A0A3M7PBX1"/>
<keyword evidence="3" id="KW-1185">Reference proteome</keyword>
<feature type="transmembrane region" description="Helical" evidence="1">
    <location>
        <begin position="74"/>
        <end position="96"/>
    </location>
</feature>
<evidence type="ECO:0000256" key="1">
    <source>
        <dbReference type="SAM" id="Phobius"/>
    </source>
</evidence>
<organism evidence="2 3">
    <name type="scientific">Brachionus plicatilis</name>
    <name type="common">Marine rotifer</name>
    <name type="synonym">Brachionus muelleri</name>
    <dbReference type="NCBI Taxonomy" id="10195"/>
    <lineage>
        <taxon>Eukaryota</taxon>
        <taxon>Metazoa</taxon>
        <taxon>Spiralia</taxon>
        <taxon>Gnathifera</taxon>
        <taxon>Rotifera</taxon>
        <taxon>Eurotatoria</taxon>
        <taxon>Monogononta</taxon>
        <taxon>Pseudotrocha</taxon>
        <taxon>Ploima</taxon>
        <taxon>Brachionidae</taxon>
        <taxon>Brachionus</taxon>
    </lineage>
</organism>
<keyword evidence="1" id="KW-0472">Membrane</keyword>
<dbReference type="Proteomes" id="UP000276133">
    <property type="component" value="Unassembled WGS sequence"/>
</dbReference>
<protein>
    <submittedName>
        <fullName evidence="2">Uncharacterized protein</fullName>
    </submittedName>
</protein>
<evidence type="ECO:0000313" key="2">
    <source>
        <dbReference type="EMBL" id="RMZ96621.1"/>
    </source>
</evidence>
<keyword evidence="1" id="KW-1133">Transmembrane helix</keyword>
<proteinExistence type="predicted"/>
<comment type="caution">
    <text evidence="2">The sequence shown here is derived from an EMBL/GenBank/DDBJ whole genome shotgun (WGS) entry which is preliminary data.</text>
</comment>
<feature type="transmembrane region" description="Helical" evidence="1">
    <location>
        <begin position="16"/>
        <end position="36"/>
    </location>
</feature>
<name>A0A3M7PBX1_BRAPC</name>
<evidence type="ECO:0000313" key="3">
    <source>
        <dbReference type="Proteomes" id="UP000276133"/>
    </source>
</evidence>
<gene>
    <name evidence="2" type="ORF">BpHYR1_046466</name>
</gene>
<keyword evidence="1" id="KW-0812">Transmembrane</keyword>
<accession>A0A3M7PBX1</accession>
<dbReference type="EMBL" id="REGN01012017">
    <property type="protein sequence ID" value="RMZ96621.1"/>
    <property type="molecule type" value="Genomic_DNA"/>
</dbReference>